<evidence type="ECO:0000256" key="1">
    <source>
        <dbReference type="SAM" id="Phobius"/>
    </source>
</evidence>
<feature type="transmembrane region" description="Helical" evidence="1">
    <location>
        <begin position="32"/>
        <end position="49"/>
    </location>
</feature>
<sequence length="246" mass="26439">MVRHDRDLWLGMAVIYLLLAYLLRLIPFMGDLVLVLLTPLLLAGALLTARAREARHAGIAPPGSAPAAGAPWRRYLDDYLRLPARHLFQIFRHEDKIVAAVLVAILTLGLVMLAKIAEYLLVGGSALAGLNPAELAAAARPATLLGLLVATTLYVALTMGLFYLVPLTMLGDMPPMAAIAESFSACVRNALPLALFTTAFFLLYALIAAAFGLTHWLGYLLVFSLGPVALSVFVAGVYCSYKNLYG</sequence>
<comment type="caution">
    <text evidence="2">The sequence shown here is derived from an EMBL/GenBank/DDBJ whole genome shotgun (WGS) entry which is preliminary data.</text>
</comment>
<keyword evidence="1" id="KW-0472">Membrane</keyword>
<feature type="transmembrane region" description="Helical" evidence="1">
    <location>
        <begin position="97"/>
        <end position="122"/>
    </location>
</feature>
<organism evidence="2 3">
    <name type="scientific">Candidatus Muproteobacteria bacterium RBG_16_65_31</name>
    <dbReference type="NCBI Taxonomy" id="1817759"/>
    <lineage>
        <taxon>Bacteria</taxon>
        <taxon>Pseudomonadati</taxon>
        <taxon>Pseudomonadota</taxon>
        <taxon>Candidatus Muproteobacteria</taxon>
    </lineage>
</organism>
<keyword evidence="1" id="KW-1133">Transmembrane helix</keyword>
<feature type="transmembrane region" description="Helical" evidence="1">
    <location>
        <begin position="142"/>
        <end position="165"/>
    </location>
</feature>
<name>A0A1F6TG13_9PROT</name>
<proteinExistence type="predicted"/>
<evidence type="ECO:0000313" key="2">
    <source>
        <dbReference type="EMBL" id="OGI44073.1"/>
    </source>
</evidence>
<protein>
    <submittedName>
        <fullName evidence="2">Uncharacterized protein</fullName>
    </submittedName>
</protein>
<feature type="transmembrane region" description="Helical" evidence="1">
    <location>
        <begin position="217"/>
        <end position="241"/>
    </location>
</feature>
<reference evidence="2 3" key="1">
    <citation type="journal article" date="2016" name="Nat. Commun.">
        <title>Thousands of microbial genomes shed light on interconnected biogeochemical processes in an aquifer system.</title>
        <authorList>
            <person name="Anantharaman K."/>
            <person name="Brown C.T."/>
            <person name="Hug L.A."/>
            <person name="Sharon I."/>
            <person name="Castelle C.J."/>
            <person name="Probst A.J."/>
            <person name="Thomas B.C."/>
            <person name="Singh A."/>
            <person name="Wilkins M.J."/>
            <person name="Karaoz U."/>
            <person name="Brodie E.L."/>
            <person name="Williams K.H."/>
            <person name="Hubbard S.S."/>
            <person name="Banfield J.F."/>
        </authorList>
    </citation>
    <scope>NUCLEOTIDE SEQUENCE [LARGE SCALE GENOMIC DNA]</scope>
</reference>
<accession>A0A1F6TG13</accession>
<dbReference type="Proteomes" id="UP000179344">
    <property type="component" value="Unassembled WGS sequence"/>
</dbReference>
<gene>
    <name evidence="2" type="ORF">A2V92_05705</name>
</gene>
<feature type="transmembrane region" description="Helical" evidence="1">
    <location>
        <begin position="186"/>
        <end position="211"/>
    </location>
</feature>
<evidence type="ECO:0000313" key="3">
    <source>
        <dbReference type="Proteomes" id="UP000179344"/>
    </source>
</evidence>
<feature type="transmembrane region" description="Helical" evidence="1">
    <location>
        <begin position="7"/>
        <end position="26"/>
    </location>
</feature>
<keyword evidence="1" id="KW-0812">Transmembrane</keyword>
<dbReference type="AlphaFoldDB" id="A0A1F6TG13"/>
<dbReference type="EMBL" id="MFST01000087">
    <property type="protein sequence ID" value="OGI44073.1"/>
    <property type="molecule type" value="Genomic_DNA"/>
</dbReference>